<organism evidence="8 9">
    <name type="scientific">Arabis alpina</name>
    <name type="common">Alpine rock-cress</name>
    <dbReference type="NCBI Taxonomy" id="50452"/>
    <lineage>
        <taxon>Eukaryota</taxon>
        <taxon>Viridiplantae</taxon>
        <taxon>Streptophyta</taxon>
        <taxon>Embryophyta</taxon>
        <taxon>Tracheophyta</taxon>
        <taxon>Spermatophyta</taxon>
        <taxon>Magnoliopsida</taxon>
        <taxon>eudicotyledons</taxon>
        <taxon>Gunneridae</taxon>
        <taxon>Pentapetalae</taxon>
        <taxon>rosids</taxon>
        <taxon>malvids</taxon>
        <taxon>Brassicales</taxon>
        <taxon>Brassicaceae</taxon>
        <taxon>Arabideae</taxon>
        <taxon>Arabis</taxon>
    </lineage>
</organism>
<keyword evidence="5" id="KW-1015">Disulfide bond</keyword>
<sequence>MDSIVSSSTILIRSYLTPIRSLPSSSFVSIKPLSSTQIISFETNRHTLSFTSGGKRTRKLVANAIRCGGIKEIGESEFTSTVLESDRPVLVEFVATWCGPCKLIYPAMEALSQEYGDKLTIVKIDHDANPKLIADYKVYGLPHFILFKDGKEVPGSRREGAITKAKLKDYIDGLLNSSVA</sequence>
<dbReference type="PROSITE" id="PS51352">
    <property type="entry name" value="THIOREDOXIN_2"/>
    <property type="match status" value="1"/>
</dbReference>
<feature type="domain" description="Thioredoxin" evidence="7">
    <location>
        <begin position="51"/>
        <end position="176"/>
    </location>
</feature>
<dbReference type="GO" id="GO:0009570">
    <property type="term" value="C:chloroplast stroma"/>
    <property type="evidence" value="ECO:0007669"/>
    <property type="project" value="EnsemblPlants"/>
</dbReference>
<comment type="subcellular location">
    <subcellularLocation>
        <location evidence="1">Plastid</location>
    </subcellularLocation>
</comment>
<dbReference type="EMBL" id="CM002872">
    <property type="protein sequence ID" value="KFK35928.1"/>
    <property type="molecule type" value="Genomic_DNA"/>
</dbReference>
<reference evidence="9" key="1">
    <citation type="journal article" date="2015" name="Nat. Plants">
        <title>Genome expansion of Arabis alpina linked with retrotransposition and reduced symmetric DNA methylation.</title>
        <authorList>
            <person name="Willing E.M."/>
            <person name="Rawat V."/>
            <person name="Mandakova T."/>
            <person name="Maumus F."/>
            <person name="James G.V."/>
            <person name="Nordstroem K.J."/>
            <person name="Becker C."/>
            <person name="Warthmann N."/>
            <person name="Chica C."/>
            <person name="Szarzynska B."/>
            <person name="Zytnicki M."/>
            <person name="Albani M.C."/>
            <person name="Kiefer C."/>
            <person name="Bergonzi S."/>
            <person name="Castaings L."/>
            <person name="Mateos J.L."/>
            <person name="Berns M.C."/>
            <person name="Bujdoso N."/>
            <person name="Piofczyk T."/>
            <person name="de Lorenzo L."/>
            <person name="Barrero-Sicilia C."/>
            <person name="Mateos I."/>
            <person name="Piednoel M."/>
            <person name="Hagmann J."/>
            <person name="Chen-Min-Tao R."/>
            <person name="Iglesias-Fernandez R."/>
            <person name="Schuster S.C."/>
            <person name="Alonso-Blanco C."/>
            <person name="Roudier F."/>
            <person name="Carbonero P."/>
            <person name="Paz-Ares J."/>
            <person name="Davis S.J."/>
            <person name="Pecinka A."/>
            <person name="Quesneville H."/>
            <person name="Colot V."/>
            <person name="Lysak M.A."/>
            <person name="Weigel D."/>
            <person name="Coupland G."/>
            <person name="Schneeberger K."/>
        </authorList>
    </citation>
    <scope>NUCLEOTIDE SEQUENCE [LARGE SCALE GENOMIC DNA]</scope>
    <source>
        <strain evidence="9">cv. Pajares</strain>
    </source>
</reference>
<keyword evidence="4" id="KW-0249">Electron transport</keyword>
<dbReference type="Gramene" id="KFK35928">
    <property type="protein sequence ID" value="KFK35928"/>
    <property type="gene ID" value="AALP_AA4G054600"/>
</dbReference>
<dbReference type="FunFam" id="3.40.30.10:FF:000001">
    <property type="entry name" value="Thioredoxin"/>
    <property type="match status" value="1"/>
</dbReference>
<evidence type="ECO:0000256" key="3">
    <source>
        <dbReference type="ARBA" id="ARBA00022946"/>
    </source>
</evidence>
<protein>
    <recommendedName>
        <fullName evidence="7">Thioredoxin domain-containing protein</fullName>
    </recommendedName>
</protein>
<evidence type="ECO:0000313" key="9">
    <source>
        <dbReference type="Proteomes" id="UP000029120"/>
    </source>
</evidence>
<dbReference type="Gene3D" id="3.40.30.10">
    <property type="entry name" value="Glutaredoxin"/>
    <property type="match status" value="1"/>
</dbReference>
<dbReference type="Proteomes" id="UP000029120">
    <property type="component" value="Chromosome 4"/>
</dbReference>
<dbReference type="AlphaFoldDB" id="A0A087H1C6"/>
<dbReference type="CDD" id="cd02947">
    <property type="entry name" value="TRX_family"/>
    <property type="match status" value="1"/>
</dbReference>
<dbReference type="SUPFAM" id="SSF52833">
    <property type="entry name" value="Thioredoxin-like"/>
    <property type="match status" value="1"/>
</dbReference>
<accession>A0A087H1C6</accession>
<dbReference type="GO" id="GO:0008047">
    <property type="term" value="F:enzyme activator activity"/>
    <property type="evidence" value="ECO:0007669"/>
    <property type="project" value="EnsemblPlants"/>
</dbReference>
<keyword evidence="9" id="KW-1185">Reference proteome</keyword>
<dbReference type="PRINTS" id="PR00421">
    <property type="entry name" value="THIOREDOXIN"/>
</dbReference>
<keyword evidence="2" id="KW-0813">Transport</keyword>
<dbReference type="PANTHER" id="PTHR45663">
    <property type="entry name" value="GEO12009P1"/>
    <property type="match status" value="1"/>
</dbReference>
<dbReference type="GO" id="GO:0015035">
    <property type="term" value="F:protein-disulfide reductase activity"/>
    <property type="evidence" value="ECO:0007669"/>
    <property type="project" value="EnsemblPlants"/>
</dbReference>
<evidence type="ECO:0000256" key="4">
    <source>
        <dbReference type="ARBA" id="ARBA00022982"/>
    </source>
</evidence>
<name>A0A087H1C6_ARAAL</name>
<dbReference type="OrthoDB" id="19690at2759"/>
<proteinExistence type="predicted"/>
<dbReference type="PANTHER" id="PTHR45663:SF22">
    <property type="entry name" value="THIOREDOXIN X, CHLOROPLASTIC"/>
    <property type="match status" value="1"/>
</dbReference>
<dbReference type="InterPro" id="IPR013766">
    <property type="entry name" value="Thioredoxin_domain"/>
</dbReference>
<dbReference type="OMA" id="VANAIRC"/>
<gene>
    <name evidence="8" type="ordered locus">AALP_Aa4g054600</name>
</gene>
<evidence type="ECO:0000256" key="2">
    <source>
        <dbReference type="ARBA" id="ARBA00022448"/>
    </source>
</evidence>
<keyword evidence="3" id="KW-0809">Transit peptide</keyword>
<evidence type="ECO:0000259" key="7">
    <source>
        <dbReference type="PROSITE" id="PS51352"/>
    </source>
</evidence>
<evidence type="ECO:0000256" key="5">
    <source>
        <dbReference type="ARBA" id="ARBA00023157"/>
    </source>
</evidence>
<dbReference type="InterPro" id="IPR036249">
    <property type="entry name" value="Thioredoxin-like_sf"/>
</dbReference>
<keyword evidence="6" id="KW-0676">Redox-active center</keyword>
<dbReference type="Pfam" id="PF00085">
    <property type="entry name" value="Thioredoxin"/>
    <property type="match status" value="1"/>
</dbReference>
<evidence type="ECO:0000313" key="8">
    <source>
        <dbReference type="EMBL" id="KFK35928.1"/>
    </source>
</evidence>
<dbReference type="eggNOG" id="KOG0910">
    <property type="taxonomic scope" value="Eukaryota"/>
</dbReference>
<evidence type="ECO:0000256" key="6">
    <source>
        <dbReference type="ARBA" id="ARBA00023284"/>
    </source>
</evidence>
<evidence type="ECO:0000256" key="1">
    <source>
        <dbReference type="ARBA" id="ARBA00004474"/>
    </source>
</evidence>